<keyword evidence="5" id="KW-1185">Reference proteome</keyword>
<dbReference type="GO" id="GO:0043709">
    <property type="term" value="P:cell adhesion involved in single-species biofilm formation"/>
    <property type="evidence" value="ECO:0007669"/>
    <property type="project" value="TreeGrafter"/>
</dbReference>
<organism evidence="4 5">
    <name type="scientific">Marinagarivorans cellulosilyticus</name>
    <dbReference type="NCBI Taxonomy" id="2721545"/>
    <lineage>
        <taxon>Bacteria</taxon>
        <taxon>Pseudomonadati</taxon>
        <taxon>Pseudomonadota</taxon>
        <taxon>Gammaproteobacteria</taxon>
        <taxon>Cellvibrionales</taxon>
        <taxon>Cellvibrionaceae</taxon>
        <taxon>Marinagarivorans</taxon>
    </lineage>
</organism>
<accession>A0AAN1WKT1</accession>
<dbReference type="SMART" id="SM00267">
    <property type="entry name" value="GGDEF"/>
    <property type="match status" value="1"/>
</dbReference>
<dbReference type="SUPFAM" id="SSF55785">
    <property type="entry name" value="PYP-like sensor domain (PAS domain)"/>
    <property type="match status" value="1"/>
</dbReference>
<feature type="domain" description="GGDEF" evidence="3">
    <location>
        <begin position="329"/>
        <end position="464"/>
    </location>
</feature>
<dbReference type="GO" id="GO:0052621">
    <property type="term" value="F:diguanylate cyclase activity"/>
    <property type="evidence" value="ECO:0007669"/>
    <property type="project" value="UniProtKB-EC"/>
</dbReference>
<dbReference type="InterPro" id="IPR000014">
    <property type="entry name" value="PAS"/>
</dbReference>
<dbReference type="Gene3D" id="3.30.450.20">
    <property type="entry name" value="PAS domain"/>
    <property type="match status" value="2"/>
</dbReference>
<dbReference type="GO" id="GO:0005886">
    <property type="term" value="C:plasma membrane"/>
    <property type="evidence" value="ECO:0007669"/>
    <property type="project" value="TreeGrafter"/>
</dbReference>
<proteinExistence type="predicted"/>
<dbReference type="EMBL" id="AP023086">
    <property type="protein sequence ID" value="BCD99419.1"/>
    <property type="molecule type" value="Genomic_DNA"/>
</dbReference>
<dbReference type="PROSITE" id="PS50112">
    <property type="entry name" value="PAS"/>
    <property type="match status" value="1"/>
</dbReference>
<dbReference type="GO" id="GO:1902201">
    <property type="term" value="P:negative regulation of bacterial-type flagellum-dependent cell motility"/>
    <property type="evidence" value="ECO:0007669"/>
    <property type="project" value="TreeGrafter"/>
</dbReference>
<dbReference type="InterPro" id="IPR050469">
    <property type="entry name" value="Diguanylate_Cyclase"/>
</dbReference>
<dbReference type="Proteomes" id="UP001320119">
    <property type="component" value="Chromosome"/>
</dbReference>
<dbReference type="RefSeq" id="WP_236984686.1">
    <property type="nucleotide sequence ID" value="NZ_AP023086.1"/>
</dbReference>
<dbReference type="EC" id="2.7.7.65" evidence="1"/>
<dbReference type="Gene3D" id="3.30.70.270">
    <property type="match status" value="1"/>
</dbReference>
<evidence type="ECO:0000313" key="4">
    <source>
        <dbReference type="EMBL" id="BCD99419.1"/>
    </source>
</evidence>
<name>A0AAN1WKT1_9GAMM</name>
<dbReference type="PANTHER" id="PTHR45138">
    <property type="entry name" value="REGULATORY COMPONENTS OF SENSORY TRANSDUCTION SYSTEM"/>
    <property type="match status" value="1"/>
</dbReference>
<dbReference type="Pfam" id="PF00990">
    <property type="entry name" value="GGDEF"/>
    <property type="match status" value="1"/>
</dbReference>
<evidence type="ECO:0000313" key="5">
    <source>
        <dbReference type="Proteomes" id="UP001320119"/>
    </source>
</evidence>
<evidence type="ECO:0000256" key="1">
    <source>
        <dbReference type="ARBA" id="ARBA00012528"/>
    </source>
</evidence>
<reference evidence="4 5" key="1">
    <citation type="journal article" date="2022" name="IScience">
        <title>An ultrasensitive nanofiber-based assay for enzymatic hydrolysis and deep-sea microbial degradation of cellulose.</title>
        <authorList>
            <person name="Tsudome M."/>
            <person name="Tachioka M."/>
            <person name="Miyazaki M."/>
            <person name="Uchimura K."/>
            <person name="Tsuda M."/>
            <person name="Takaki Y."/>
            <person name="Deguchi S."/>
        </authorList>
    </citation>
    <scope>NUCLEOTIDE SEQUENCE [LARGE SCALE GENOMIC DNA]</scope>
    <source>
        <strain evidence="4 5">GE09</strain>
    </source>
</reference>
<protein>
    <recommendedName>
        <fullName evidence="1">diguanylate cyclase</fullName>
        <ecNumber evidence="1">2.7.7.65</ecNumber>
    </recommendedName>
</protein>
<dbReference type="CDD" id="cd01949">
    <property type="entry name" value="GGDEF"/>
    <property type="match status" value="1"/>
</dbReference>
<dbReference type="InterPro" id="IPR000160">
    <property type="entry name" value="GGDEF_dom"/>
</dbReference>
<dbReference type="InterPro" id="IPR035965">
    <property type="entry name" value="PAS-like_dom_sf"/>
</dbReference>
<dbReference type="GO" id="GO:0006355">
    <property type="term" value="P:regulation of DNA-templated transcription"/>
    <property type="evidence" value="ECO:0007669"/>
    <property type="project" value="InterPro"/>
</dbReference>
<dbReference type="SUPFAM" id="SSF55073">
    <property type="entry name" value="Nucleotide cyclase"/>
    <property type="match status" value="1"/>
</dbReference>
<sequence length="469" mass="52295">MTSSNELIASQKMLALLEQANSNVEQILDGFPSVFAIINNKHFVIRANAAFCDLLQLSMDEILHQSFVEMFDSENQNVVEHHLAALNKEDNSDAKEVEFRADITPPHSQNTQQYLWSIAPLQTCSPAEGQLYVLVGKDCSSIYASEAKLSGIFESLPLAILMINTDGYIDEVLSRYSEVLLENNALIGKRLHEAIDLASDKDAEDLAMTFKRMIGCAGKPMSDFAALDPYYLKSFAIKRRNTFDQKWIKASYQAIPSNNAIQKFLVILQDDTNSVKMANERKRIDDLERQSRELYECAVRDPLTGLYTRLYMNDGFNTLLNGYKYGHISAIELIIFDIDNFKKINDTYGHAAGDKAISSVGQVILEHSNAGAVAVRYGGDEFLVMLPEEHGQNKIGYSFADTVRQKVENMGASAPSGTTMQLTLSAGVISCRKDESIEALIERVDTFLYQAKDAGKNTVIAETHSFETK</sequence>
<dbReference type="PROSITE" id="PS50887">
    <property type="entry name" value="GGDEF"/>
    <property type="match status" value="1"/>
</dbReference>
<dbReference type="InterPro" id="IPR043128">
    <property type="entry name" value="Rev_trsase/Diguanyl_cyclase"/>
</dbReference>
<evidence type="ECO:0000259" key="2">
    <source>
        <dbReference type="PROSITE" id="PS50112"/>
    </source>
</evidence>
<dbReference type="SMART" id="SM00091">
    <property type="entry name" value="PAS"/>
    <property type="match status" value="2"/>
</dbReference>
<evidence type="ECO:0000259" key="3">
    <source>
        <dbReference type="PROSITE" id="PS50887"/>
    </source>
</evidence>
<dbReference type="InterPro" id="IPR013767">
    <property type="entry name" value="PAS_fold"/>
</dbReference>
<gene>
    <name evidence="4" type="ORF">MARGE09_P3621</name>
</gene>
<dbReference type="InterPro" id="IPR029787">
    <property type="entry name" value="Nucleotide_cyclase"/>
</dbReference>
<feature type="domain" description="PAS" evidence="2">
    <location>
        <begin position="20"/>
        <end position="90"/>
    </location>
</feature>
<dbReference type="PANTHER" id="PTHR45138:SF24">
    <property type="entry name" value="DIGUANYLATE CYCLASE DGCC-RELATED"/>
    <property type="match status" value="1"/>
</dbReference>
<dbReference type="KEGG" id="marq:MARGE09_P3621"/>
<dbReference type="NCBIfam" id="TIGR00254">
    <property type="entry name" value="GGDEF"/>
    <property type="match status" value="1"/>
</dbReference>
<dbReference type="Pfam" id="PF00989">
    <property type="entry name" value="PAS"/>
    <property type="match status" value="1"/>
</dbReference>
<dbReference type="AlphaFoldDB" id="A0AAN1WKT1"/>